<sequence>MSAVSLHAFNLLPYRSGARRRARNRALALLAGAGLAGCAGVGAVAGWDALERVHIEEKRDSFDVALRQLSAPIAEHARLVERQVLERRAQSAAAPLAEPRARFLGLLDALARGTSQGNIGLQRVTQRVSEVELAASAPDSHTAAAWLKALEKVTGVRAVEIVEMRRRVVAVRPPAVAVAAVQPGAVNSQGKTGPYDFIAVVRWTQSAGGEATPKLLKAAIREASSKPKAASRSTR</sequence>
<accession>A0A226WN53</accession>
<dbReference type="RefSeq" id="WP_089166143.1">
    <property type="nucleotide sequence ID" value="NZ_MTHB01000288.1"/>
</dbReference>
<dbReference type="AlphaFoldDB" id="A0A226WN53"/>
<name>A0A226WN53_CABSO</name>
<comment type="caution">
    <text evidence="1">The sequence shown here is derived from an EMBL/GenBank/DDBJ whole genome shotgun (WGS) entry which is preliminary data.</text>
</comment>
<proteinExistence type="predicted"/>
<reference evidence="2" key="1">
    <citation type="submission" date="2017-01" db="EMBL/GenBank/DDBJ databases">
        <title>Genome Analysis of Deinococcus marmoris KOPRI26562.</title>
        <authorList>
            <person name="Kim J.H."/>
            <person name="Oh H.-M."/>
        </authorList>
    </citation>
    <scope>NUCLEOTIDE SEQUENCE [LARGE SCALE GENOMIC DNA]</scope>
    <source>
        <strain evidence="2">PAMC 26633</strain>
    </source>
</reference>
<evidence type="ECO:0000313" key="2">
    <source>
        <dbReference type="Proteomes" id="UP000214720"/>
    </source>
</evidence>
<protein>
    <submittedName>
        <fullName evidence="1">Type IV pilus biogenesis protein PilN</fullName>
    </submittedName>
</protein>
<dbReference type="Proteomes" id="UP000214720">
    <property type="component" value="Unassembled WGS sequence"/>
</dbReference>
<dbReference type="EMBL" id="MTHB01000288">
    <property type="protein sequence ID" value="OXC72018.1"/>
    <property type="molecule type" value="Genomic_DNA"/>
</dbReference>
<gene>
    <name evidence="1" type="ORF">BSU04_44350</name>
</gene>
<organism evidence="1 2">
    <name type="scientific">Caballeronia sordidicola</name>
    <name type="common">Burkholderia sordidicola</name>
    <dbReference type="NCBI Taxonomy" id="196367"/>
    <lineage>
        <taxon>Bacteria</taxon>
        <taxon>Pseudomonadati</taxon>
        <taxon>Pseudomonadota</taxon>
        <taxon>Betaproteobacteria</taxon>
        <taxon>Burkholderiales</taxon>
        <taxon>Burkholderiaceae</taxon>
        <taxon>Caballeronia</taxon>
    </lineage>
</organism>
<dbReference type="OrthoDB" id="9001383at2"/>
<evidence type="ECO:0000313" key="1">
    <source>
        <dbReference type="EMBL" id="OXC72018.1"/>
    </source>
</evidence>